<dbReference type="EMBL" id="JAUSUL010000002">
    <property type="protein sequence ID" value="MDQ0316133.1"/>
    <property type="molecule type" value="Genomic_DNA"/>
</dbReference>
<reference evidence="1" key="1">
    <citation type="submission" date="2023-07" db="EMBL/GenBank/DDBJ databases">
        <title>Genomic Encyclopedia of Type Strains, Phase IV (KMG-IV): sequencing the most valuable type-strain genomes for metagenomic binning, comparative biology and taxonomic classification.</title>
        <authorList>
            <person name="Goeker M."/>
        </authorList>
    </citation>
    <scope>NUCLEOTIDE SEQUENCE</scope>
    <source>
        <strain evidence="1">DSM 21202</strain>
    </source>
</reference>
<gene>
    <name evidence="1" type="ORF">J2S73_002590</name>
</gene>
<evidence type="ECO:0000313" key="2">
    <source>
        <dbReference type="Proteomes" id="UP001229244"/>
    </source>
</evidence>
<evidence type="ECO:0000313" key="1">
    <source>
        <dbReference type="EMBL" id="MDQ0316133.1"/>
    </source>
</evidence>
<dbReference type="Proteomes" id="UP001229244">
    <property type="component" value="Unassembled WGS sequence"/>
</dbReference>
<proteinExistence type="predicted"/>
<dbReference type="AlphaFoldDB" id="A0AAE3VQ23"/>
<organism evidence="1 2">
    <name type="scientific">Amorphus orientalis</name>
    <dbReference type="NCBI Taxonomy" id="649198"/>
    <lineage>
        <taxon>Bacteria</taxon>
        <taxon>Pseudomonadati</taxon>
        <taxon>Pseudomonadota</taxon>
        <taxon>Alphaproteobacteria</taxon>
        <taxon>Hyphomicrobiales</taxon>
        <taxon>Amorphaceae</taxon>
        <taxon>Amorphus</taxon>
    </lineage>
</organism>
<sequence>MPDRVFFACGACHILAYAFLEQHGEKGWQAVWIKPAAGHTGNHIFATDGVRAFDYHGVCDRGRLLSHYWRRARLHHPGWDATLETLDAEILIAGPASRQIDGLWLRGPSEYFQDALPRARAFLDRFPALAAL</sequence>
<dbReference type="RefSeq" id="WP_306885961.1">
    <property type="nucleotide sequence ID" value="NZ_JAUSUL010000002.1"/>
</dbReference>
<accession>A0AAE3VQ23</accession>
<comment type="caution">
    <text evidence="1">The sequence shown here is derived from an EMBL/GenBank/DDBJ whole genome shotgun (WGS) entry which is preliminary data.</text>
</comment>
<protein>
    <submittedName>
        <fullName evidence="1">Uncharacterized protein</fullName>
    </submittedName>
</protein>
<name>A0AAE3VQ23_9HYPH</name>
<keyword evidence="2" id="KW-1185">Reference proteome</keyword>